<gene>
    <name evidence="2" type="ORF">HUF19_17880</name>
</gene>
<evidence type="ECO:0000256" key="1">
    <source>
        <dbReference type="SAM" id="MobiDB-lite"/>
    </source>
</evidence>
<evidence type="ECO:0008006" key="4">
    <source>
        <dbReference type="Google" id="ProtNLM"/>
    </source>
</evidence>
<feature type="region of interest" description="Disordered" evidence="1">
    <location>
        <begin position="176"/>
        <end position="201"/>
    </location>
</feature>
<accession>A0ABY6AEJ7</accession>
<protein>
    <recommendedName>
        <fullName evidence="4">Anti sigma-E protein RseA N-terminal domain-containing protein</fullName>
    </recommendedName>
</protein>
<reference evidence="3" key="1">
    <citation type="submission" date="2020-06" db="EMBL/GenBank/DDBJ databases">
        <title>Thalassolituus marinus alknpb1M-1, a hydrocarbon-degrading bacterium isolated from the deep-sea overlying water using an in-situ strategy from the South China Sea basin.</title>
        <authorList>
            <person name="Dong C."/>
            <person name="Chen Y."/>
            <person name="Shao Z."/>
        </authorList>
    </citation>
    <scope>NUCLEOTIDE SEQUENCE [LARGE SCALE GENOMIC DNA]</scope>
    <source>
        <strain evidence="3">alknpb1M-1</strain>
    </source>
</reference>
<dbReference type="EMBL" id="CP054475">
    <property type="protein sequence ID" value="UXD89187.1"/>
    <property type="molecule type" value="Genomic_DNA"/>
</dbReference>
<sequence length="215" mass="24110">MHTISDEQLSAFIDKALPDSEMHHINNLLAESAELRERLHKLQQADEMARQFFASQDDIPLPAGLLEQIKAHQPEAEVVQFQPRVRWPWAIAASVVLSVGLVWQLLSPAAYTATDRALLSMSSGSVKIMNAEERLEITRSELNSAGQFCRYFIVHTPVSSEESSACWQGEQWLYQSPGSSSQYQPASASEQPAQSLSADEEERWLRTLSQQIQAD</sequence>
<evidence type="ECO:0000313" key="2">
    <source>
        <dbReference type="EMBL" id="UXD89187.1"/>
    </source>
</evidence>
<evidence type="ECO:0000313" key="3">
    <source>
        <dbReference type="Proteomes" id="UP001065322"/>
    </source>
</evidence>
<name>A0ABY6AEJ7_9GAMM</name>
<keyword evidence="3" id="KW-1185">Reference proteome</keyword>
<organism evidence="2 3">
    <name type="scientific">Thalassolituus hydrocarboniclasticus</name>
    <dbReference type="NCBI Taxonomy" id="2742796"/>
    <lineage>
        <taxon>Bacteria</taxon>
        <taxon>Pseudomonadati</taxon>
        <taxon>Pseudomonadota</taxon>
        <taxon>Gammaproteobacteria</taxon>
        <taxon>Oceanospirillales</taxon>
        <taxon>Oceanospirillaceae</taxon>
        <taxon>Thalassolituus</taxon>
    </lineage>
</organism>
<dbReference type="RefSeq" id="WP_260997858.1">
    <property type="nucleotide sequence ID" value="NZ_CP054475.1"/>
</dbReference>
<dbReference type="Proteomes" id="UP001065322">
    <property type="component" value="Chromosome"/>
</dbReference>
<proteinExistence type="predicted"/>
<feature type="compositionally biased region" description="Low complexity" evidence="1">
    <location>
        <begin position="176"/>
        <end position="197"/>
    </location>
</feature>